<name>Q8L7N1_ARATH</name>
<evidence type="ECO:0000256" key="2">
    <source>
        <dbReference type="SAM" id="Phobius"/>
    </source>
</evidence>
<gene>
    <name evidence="3" type="ordered locus">At4g01040</name>
</gene>
<keyword evidence="2" id="KW-0472">Membrane</keyword>
<reference evidence="4" key="2">
    <citation type="submission" date="2002-11" db="EMBL/GenBank/DDBJ databases">
        <authorList>
            <person name="Nguyen M."/>
            <person name="Karlin-Neumann G."/>
            <person name="Southwick A."/>
            <person name="Tripp M."/>
            <person name="Miranda M."/>
            <person name="Palm C.J."/>
            <person name="Bowser L."/>
            <person name="Jones T."/>
            <person name="Banh J."/>
            <person name="Carninci P."/>
            <person name="Chen H."/>
            <person name="Cheuk R."/>
            <person name="Chung M.K."/>
            <person name="Hayashizaki Y."/>
            <person name="Ishida J."/>
            <person name="Kamiya A."/>
            <person name="Kawai J."/>
            <person name="Kim C."/>
            <person name="Lin J."/>
            <person name="Liu S.X."/>
            <person name="Narusaka M."/>
            <person name="Pham P.K."/>
            <person name="Sakano H."/>
            <person name="Sakurai T."/>
            <person name="Satou M."/>
            <person name="Seki M."/>
            <person name="Shinn P."/>
            <person name="Yamada K."/>
            <person name="Shinozaki K."/>
            <person name="Ecker J."/>
            <person name="Theologis A."/>
            <person name="Davis R.W."/>
        </authorList>
    </citation>
    <scope>NUCLEOTIDE SEQUENCE</scope>
</reference>
<keyword evidence="2" id="KW-1133">Transmembrane helix</keyword>
<dbReference type="PANTHER" id="PTHR46066">
    <property type="entry name" value="CHITINASE DOMAIN-CONTAINING PROTEIN 1 FAMILY MEMBER"/>
    <property type="match status" value="1"/>
</dbReference>
<dbReference type="SUPFAM" id="SSF51445">
    <property type="entry name" value="(Trans)glycosidases"/>
    <property type="match status" value="1"/>
</dbReference>
<dbReference type="EMBL" id="AY128359">
    <property type="protein sequence ID" value="AAM91562.1"/>
    <property type="molecule type" value="mRNA"/>
</dbReference>
<feature type="transmembrane region" description="Helical" evidence="2">
    <location>
        <begin position="35"/>
        <end position="54"/>
    </location>
</feature>
<sequence length="278" mass="31786">MARRRRSSAAESLKRRNDGYESLCQVVQQDSDRRLITIFVIFFIVIPAVSIAVYKVKFADRVIQTESSIRQKGIVKTDINFQEILTEHSKASENSTRHYDYPVLAYITPWNSKGYDMAKIFNSKFTHLSPVWYDLKSQGSGLVLEGRHNADKGWIQELRSRGNALILPRVVLEAIPGEMLNKKKLREKAISLIVTECKEMEYNGIVLESWSRWAAYGVLHDPDLRKMALKFVKQLGDALHSTSSPRNNQQHMQFMYVVGPPRSEKLQITLAPMLLSSG</sequence>
<reference evidence="3" key="1">
    <citation type="submission" date="2002-07" db="EMBL/GenBank/DDBJ databases">
        <authorList>
            <person name="Tripp M."/>
            <person name="Southwick A."/>
            <person name="Karlin-Neumann G."/>
            <person name="Nguyen M."/>
            <person name="Miranda M."/>
            <person name="Palm C.J."/>
            <person name="Bowser L."/>
            <person name="Jones T."/>
            <person name="Banh J."/>
            <person name="Carninci P."/>
            <person name="Chen H."/>
            <person name="Cheuk R."/>
            <person name="Chung M.K."/>
            <person name="Hayashizaki Y."/>
            <person name="Ishida J."/>
            <person name="Kamiya A."/>
            <person name="Kawai J."/>
            <person name="Kim C."/>
            <person name="Lin J."/>
            <person name="Liu S.X."/>
            <person name="Narusaka M."/>
            <person name="Pham P.K."/>
            <person name="Sakano H."/>
            <person name="Sakurai T."/>
            <person name="Satou M."/>
            <person name="Seki M."/>
            <person name="Shinn P."/>
            <person name="Yamada K."/>
            <person name="Shinozaki K."/>
            <person name="Ecker J."/>
            <person name="Theologis A."/>
            <person name="Davis R.W."/>
        </authorList>
    </citation>
    <scope>NUCLEOTIDE SEQUENCE</scope>
</reference>
<evidence type="ECO:0000313" key="3">
    <source>
        <dbReference type="EMBL" id="AAM91562.1"/>
    </source>
</evidence>
<protein>
    <submittedName>
        <fullName evidence="3">Uncharacterized protein At4g01040</fullName>
    </submittedName>
</protein>
<dbReference type="InterPro" id="IPR017853">
    <property type="entry name" value="GH"/>
</dbReference>
<evidence type="ECO:0000313" key="4">
    <source>
        <dbReference type="EMBL" id="AAN72108.1"/>
    </source>
</evidence>
<dbReference type="PANTHER" id="PTHR46066:SF2">
    <property type="entry name" value="CHITINASE DOMAIN-CONTAINING PROTEIN 1"/>
    <property type="match status" value="1"/>
</dbReference>
<comment type="similarity">
    <text evidence="1">Belongs to the glycosyl hydrolase 18 family.</text>
</comment>
<dbReference type="AlphaFoldDB" id="Q8L7N1"/>
<organism evidence="3">
    <name type="scientific">Arabidopsis thaliana</name>
    <name type="common">Mouse-ear cress</name>
    <dbReference type="NCBI Taxonomy" id="3702"/>
    <lineage>
        <taxon>Eukaryota</taxon>
        <taxon>Viridiplantae</taxon>
        <taxon>Streptophyta</taxon>
        <taxon>Embryophyta</taxon>
        <taxon>Tracheophyta</taxon>
        <taxon>Spermatophyta</taxon>
        <taxon>Magnoliopsida</taxon>
        <taxon>eudicotyledons</taxon>
        <taxon>Gunneridae</taxon>
        <taxon>Pentapetalae</taxon>
        <taxon>rosids</taxon>
        <taxon>malvids</taxon>
        <taxon>Brassicales</taxon>
        <taxon>Brassicaceae</taxon>
        <taxon>Camelineae</taxon>
        <taxon>Arabidopsis</taxon>
    </lineage>
</organism>
<accession>Q8L7N1</accession>
<dbReference type="EMBL" id="BT002097">
    <property type="protein sequence ID" value="AAN72108.1"/>
    <property type="molecule type" value="mRNA"/>
</dbReference>
<proteinExistence type="evidence at transcript level"/>
<dbReference type="Gene3D" id="3.20.20.80">
    <property type="entry name" value="Glycosidases"/>
    <property type="match status" value="1"/>
</dbReference>
<keyword evidence="2" id="KW-0812">Transmembrane</keyword>
<evidence type="ECO:0000256" key="1">
    <source>
        <dbReference type="ARBA" id="ARBA00009336"/>
    </source>
</evidence>
<dbReference type="ExpressionAtlas" id="Q8L7N1">
    <property type="expression patterns" value="baseline and differential"/>
</dbReference>